<keyword evidence="3" id="KW-1185">Reference proteome</keyword>
<name>A0A4U8UXJ1_STECR</name>
<evidence type="ECO:0000313" key="3">
    <source>
        <dbReference type="Proteomes" id="UP000298663"/>
    </source>
</evidence>
<protein>
    <submittedName>
        <fullName evidence="2">Uncharacterized protein</fullName>
    </submittedName>
</protein>
<reference evidence="2 3" key="2">
    <citation type="journal article" date="2019" name="G3 (Bethesda)">
        <title>Hybrid Assembly of the Genome of the Entomopathogenic Nematode Steinernema carpocapsae Identifies the X-Chromosome.</title>
        <authorList>
            <person name="Serra L."/>
            <person name="Macchietto M."/>
            <person name="Macias-Munoz A."/>
            <person name="McGill C.J."/>
            <person name="Rodriguez I.M."/>
            <person name="Rodriguez B."/>
            <person name="Murad R."/>
            <person name="Mortazavi A."/>
        </authorList>
    </citation>
    <scope>NUCLEOTIDE SEQUENCE [LARGE SCALE GENOMIC DNA]</scope>
    <source>
        <strain evidence="2 3">ALL</strain>
    </source>
</reference>
<sequence length="683" mass="75481">MSVNALINKASSVSSAPVAKQDNVFRESPLKKSRNVTKYQIKNLLGEDDLSDDDASLMIAETPLSSPRPIRTPMSPPKQAAPPARTISQLVSPKIQAPLGPQKSLFKAPEPKKTVSKTAEPKARVNKKEDYLEAFVNSLSTDSILKKMSNMCQGPPIPTILSIQAIKPLPTDGRLTGAATKIRTNTKVAPQSVPASPARMPTSPIIPIKVRKQRVVKEPVKRVVGRKRKSETENEPLEAPEKSVALETLQEAPVVPIIEPVKRGRGRPRKVAQTVDTILPISKSKPSIAATHGPAALITILQTMIDESLRKCDCAKLHAKMEPFRGSIQWSAAEFLADEAVRVLEVAEVGELKDLLLKASQNSEEDAGVVLATRETTFFEFIHQLMSFEGMQGICELIFDSLLMACRKMRHPSPALFSKLVRCLCFSFVLATKTNESSYESCYNRITSFFTDSLMSWSSEITIPAICYASTIVSGVVRDVFLNPKNKFMLNLFNLHLAEKSDYKLLAKSVAARYIGPAEHDLIRDLNRVEVRDLQNEMLKQATEQYLSGGSTKNSSFKRCCALFSLALKVGRRKVLEDLMEQCDRALVELVEGETDHVLLQKAQSLLTLSSRFVVIFGSTTLQVELTAFEDFAEQSLGSFCRKMHELSPAFDSISAALSCSMRTWLRVVQPFSTKLLSSPNVT</sequence>
<feature type="region of interest" description="Disordered" evidence="1">
    <location>
        <begin position="100"/>
        <end position="122"/>
    </location>
</feature>
<dbReference type="Proteomes" id="UP000298663">
    <property type="component" value="Unassembled WGS sequence"/>
</dbReference>
<feature type="compositionally biased region" description="Low complexity" evidence="1">
    <location>
        <begin position="10"/>
        <end position="19"/>
    </location>
</feature>
<accession>A0A4U8UXJ1</accession>
<reference evidence="2 3" key="1">
    <citation type="journal article" date="2015" name="Genome Biol.">
        <title>Comparative genomics of Steinernema reveals deeply conserved gene regulatory networks.</title>
        <authorList>
            <person name="Dillman A.R."/>
            <person name="Macchietto M."/>
            <person name="Porter C.F."/>
            <person name="Rogers A."/>
            <person name="Williams B."/>
            <person name="Antoshechkin I."/>
            <person name="Lee M.M."/>
            <person name="Goodwin Z."/>
            <person name="Lu X."/>
            <person name="Lewis E.E."/>
            <person name="Goodrich-Blair H."/>
            <person name="Stock S.P."/>
            <person name="Adams B.J."/>
            <person name="Sternberg P.W."/>
            <person name="Mortazavi A."/>
        </authorList>
    </citation>
    <scope>NUCLEOTIDE SEQUENCE [LARGE SCALE GENOMIC DNA]</scope>
    <source>
        <strain evidence="2 3">ALL</strain>
    </source>
</reference>
<feature type="compositionally biased region" description="Basic and acidic residues" evidence="1">
    <location>
        <begin position="109"/>
        <end position="122"/>
    </location>
</feature>
<dbReference type="EMBL" id="AZBU02000001">
    <property type="protein sequence ID" value="TMS38206.1"/>
    <property type="molecule type" value="Genomic_DNA"/>
</dbReference>
<organism evidence="2 3">
    <name type="scientific">Steinernema carpocapsae</name>
    <name type="common">Entomopathogenic nematode</name>
    <dbReference type="NCBI Taxonomy" id="34508"/>
    <lineage>
        <taxon>Eukaryota</taxon>
        <taxon>Metazoa</taxon>
        <taxon>Ecdysozoa</taxon>
        <taxon>Nematoda</taxon>
        <taxon>Chromadorea</taxon>
        <taxon>Rhabditida</taxon>
        <taxon>Tylenchina</taxon>
        <taxon>Panagrolaimomorpha</taxon>
        <taxon>Strongyloidoidea</taxon>
        <taxon>Steinernematidae</taxon>
        <taxon>Steinernema</taxon>
    </lineage>
</organism>
<dbReference type="AlphaFoldDB" id="A0A4U8UXJ1"/>
<proteinExistence type="predicted"/>
<feature type="region of interest" description="Disordered" evidence="1">
    <location>
        <begin position="64"/>
        <end position="83"/>
    </location>
</feature>
<feature type="region of interest" description="Disordered" evidence="1">
    <location>
        <begin position="1"/>
        <end position="21"/>
    </location>
</feature>
<comment type="caution">
    <text evidence="2">The sequence shown here is derived from an EMBL/GenBank/DDBJ whole genome shotgun (WGS) entry which is preliminary data.</text>
</comment>
<gene>
    <name evidence="2" type="ORF">L596_004979</name>
</gene>
<evidence type="ECO:0000256" key="1">
    <source>
        <dbReference type="SAM" id="MobiDB-lite"/>
    </source>
</evidence>
<evidence type="ECO:0000313" key="2">
    <source>
        <dbReference type="EMBL" id="TMS38206.1"/>
    </source>
</evidence>